<gene>
    <name evidence="1" type="ORF">ALTATR162_LOCUS7101</name>
</gene>
<proteinExistence type="predicted"/>
<dbReference type="EMBL" id="CAJRGZ010000022">
    <property type="protein sequence ID" value="CAG5169916.1"/>
    <property type="molecule type" value="Genomic_DNA"/>
</dbReference>
<keyword evidence="2" id="KW-1185">Reference proteome</keyword>
<dbReference type="GeneID" id="67019065"/>
<evidence type="ECO:0000313" key="1">
    <source>
        <dbReference type="EMBL" id="CAG5169916.1"/>
    </source>
</evidence>
<dbReference type="AlphaFoldDB" id="A0A8J2I3T9"/>
<reference evidence="1" key="1">
    <citation type="submission" date="2021-05" db="EMBL/GenBank/DDBJ databases">
        <authorList>
            <person name="Stam R."/>
        </authorList>
    </citation>
    <scope>NUCLEOTIDE SEQUENCE</scope>
    <source>
        <strain evidence="1">CS162</strain>
    </source>
</reference>
<dbReference type="Proteomes" id="UP000676310">
    <property type="component" value="Unassembled WGS sequence"/>
</dbReference>
<comment type="caution">
    <text evidence="1">The sequence shown here is derived from an EMBL/GenBank/DDBJ whole genome shotgun (WGS) entry which is preliminary data.</text>
</comment>
<protein>
    <submittedName>
        <fullName evidence="1">Uncharacterized protein</fullName>
    </submittedName>
</protein>
<evidence type="ECO:0000313" key="2">
    <source>
        <dbReference type="Proteomes" id="UP000676310"/>
    </source>
</evidence>
<name>A0A8J2I3T9_9PLEO</name>
<organism evidence="1 2">
    <name type="scientific">Alternaria atra</name>
    <dbReference type="NCBI Taxonomy" id="119953"/>
    <lineage>
        <taxon>Eukaryota</taxon>
        <taxon>Fungi</taxon>
        <taxon>Dikarya</taxon>
        <taxon>Ascomycota</taxon>
        <taxon>Pezizomycotina</taxon>
        <taxon>Dothideomycetes</taxon>
        <taxon>Pleosporomycetidae</taxon>
        <taxon>Pleosporales</taxon>
        <taxon>Pleosporineae</taxon>
        <taxon>Pleosporaceae</taxon>
        <taxon>Alternaria</taxon>
        <taxon>Alternaria sect. Ulocladioides</taxon>
    </lineage>
</organism>
<dbReference type="OrthoDB" id="3691236at2759"/>
<sequence>MAGMGTFINLQELRVEGGFPDNDPAEVDPTFERFIAALPPLKTLVVVGVGDVTFTTILQHHAPGLRHLQIKQRILSLPNVREVVNTCSKVRELTIEILRTGGDAEEVKKYQAISHMPDLISLTLELRCSEYAPTGPDAPCMSMNFPGKGFIHQALINAALNEMLAKSIFATIRKSDTQAISPLSRVELHMDGLHTINNNMTDCAFQNAARWIARSWVFQRDPRDTHCHEFTLTELGLRDRLRAGREFYKTLDSRSGHRRWSDIWKKIWPGSGDTWKDNWRSFPLVVGNEGASSFDVLKSSSEPER</sequence>
<dbReference type="RefSeq" id="XP_043170662.1">
    <property type="nucleotide sequence ID" value="XM_043314727.1"/>
</dbReference>
<accession>A0A8J2I3T9</accession>